<dbReference type="RefSeq" id="WP_121144525.1">
    <property type="nucleotide sequence ID" value="NZ_RBWY01000001.1"/>
</dbReference>
<comment type="caution">
    <text evidence="9">The sequence shown here is derived from an EMBL/GenBank/DDBJ whole genome shotgun (WGS) entry which is preliminary data.</text>
</comment>
<gene>
    <name evidence="9" type="ORF">DES39_0885</name>
</gene>
<dbReference type="InterPro" id="IPR000522">
    <property type="entry name" value="ABC_transptr_permease_BtuC"/>
</dbReference>
<feature type="transmembrane region" description="Helical" evidence="8">
    <location>
        <begin position="139"/>
        <end position="157"/>
    </location>
</feature>
<evidence type="ECO:0000256" key="6">
    <source>
        <dbReference type="ARBA" id="ARBA00022989"/>
    </source>
</evidence>
<keyword evidence="7 8" id="KW-0472">Membrane</keyword>
<keyword evidence="4" id="KW-1003">Cell membrane</keyword>
<reference evidence="9 10" key="1">
    <citation type="submission" date="2018-10" db="EMBL/GenBank/DDBJ databases">
        <title>Genomic Encyclopedia of Type Strains, Phase IV (KMG-IV): sequencing the most valuable type-strain genomes for metagenomic binning, comparative biology and taxonomic classification.</title>
        <authorList>
            <person name="Goeker M."/>
        </authorList>
    </citation>
    <scope>NUCLEOTIDE SEQUENCE [LARGE SCALE GENOMIC DNA]</scope>
    <source>
        <strain evidence="9 10">DSM 22228</strain>
    </source>
</reference>
<name>A0A495RK02_9GAMM</name>
<keyword evidence="10" id="KW-1185">Reference proteome</keyword>
<feature type="transmembrane region" description="Helical" evidence="8">
    <location>
        <begin position="84"/>
        <end position="103"/>
    </location>
</feature>
<evidence type="ECO:0000256" key="4">
    <source>
        <dbReference type="ARBA" id="ARBA00022475"/>
    </source>
</evidence>
<dbReference type="OrthoDB" id="9796260at2"/>
<evidence type="ECO:0000256" key="5">
    <source>
        <dbReference type="ARBA" id="ARBA00022692"/>
    </source>
</evidence>
<feature type="transmembrane region" description="Helical" evidence="8">
    <location>
        <begin position="277"/>
        <end position="297"/>
    </location>
</feature>
<keyword evidence="5 8" id="KW-0812">Transmembrane</keyword>
<feature type="transmembrane region" description="Helical" evidence="8">
    <location>
        <begin position="109"/>
        <end position="132"/>
    </location>
</feature>
<dbReference type="EMBL" id="RBWY01000001">
    <property type="protein sequence ID" value="RKS87644.1"/>
    <property type="molecule type" value="Genomic_DNA"/>
</dbReference>
<dbReference type="Proteomes" id="UP000278542">
    <property type="component" value="Unassembled WGS sequence"/>
</dbReference>
<evidence type="ECO:0000313" key="9">
    <source>
        <dbReference type="EMBL" id="RKS87644.1"/>
    </source>
</evidence>
<evidence type="ECO:0000256" key="8">
    <source>
        <dbReference type="SAM" id="Phobius"/>
    </source>
</evidence>
<dbReference type="SUPFAM" id="SSF81345">
    <property type="entry name" value="ABC transporter involved in vitamin B12 uptake, BtuC"/>
    <property type="match status" value="1"/>
</dbReference>
<dbReference type="PANTHER" id="PTHR30472">
    <property type="entry name" value="FERRIC ENTEROBACTIN TRANSPORT SYSTEM PERMEASE PROTEIN"/>
    <property type="match status" value="1"/>
</dbReference>
<feature type="transmembrane region" description="Helical" evidence="8">
    <location>
        <begin position="191"/>
        <end position="207"/>
    </location>
</feature>
<evidence type="ECO:0000256" key="3">
    <source>
        <dbReference type="ARBA" id="ARBA00022448"/>
    </source>
</evidence>
<dbReference type="GO" id="GO:0005886">
    <property type="term" value="C:plasma membrane"/>
    <property type="evidence" value="ECO:0007669"/>
    <property type="project" value="UniProtKB-SubCell"/>
</dbReference>
<dbReference type="InterPro" id="IPR037294">
    <property type="entry name" value="ABC_BtuC-like"/>
</dbReference>
<dbReference type="Pfam" id="PF01032">
    <property type="entry name" value="FecCD"/>
    <property type="match status" value="1"/>
</dbReference>
<keyword evidence="6 8" id="KW-1133">Transmembrane helix</keyword>
<keyword evidence="3" id="KW-0813">Transport</keyword>
<organism evidence="9 10">
    <name type="scientific">Orbus hercynius</name>
    <dbReference type="NCBI Taxonomy" id="593135"/>
    <lineage>
        <taxon>Bacteria</taxon>
        <taxon>Pseudomonadati</taxon>
        <taxon>Pseudomonadota</taxon>
        <taxon>Gammaproteobacteria</taxon>
        <taxon>Orbales</taxon>
        <taxon>Orbaceae</taxon>
        <taxon>Orbus</taxon>
    </lineage>
</organism>
<dbReference type="Gene3D" id="1.10.3470.10">
    <property type="entry name" value="ABC transporter involved in vitamin B12 uptake, BtuC"/>
    <property type="match status" value="1"/>
</dbReference>
<dbReference type="GO" id="GO:0033214">
    <property type="term" value="P:siderophore-iron import into cell"/>
    <property type="evidence" value="ECO:0007669"/>
    <property type="project" value="TreeGrafter"/>
</dbReference>
<feature type="transmembrane region" description="Helical" evidence="8">
    <location>
        <begin position="53"/>
        <end position="72"/>
    </location>
</feature>
<comment type="subcellular location">
    <subcellularLocation>
        <location evidence="1">Cell membrane</location>
        <topology evidence="1">Multi-pass membrane protein</topology>
    </subcellularLocation>
</comment>
<dbReference type="PANTHER" id="PTHR30472:SF19">
    <property type="entry name" value="PETROBACTIN IMPORT SYSTEM PERMEASE PROTEIN YCLO"/>
    <property type="match status" value="1"/>
</dbReference>
<proteinExistence type="inferred from homology"/>
<feature type="transmembrane region" description="Helical" evidence="8">
    <location>
        <begin position="303"/>
        <end position="324"/>
    </location>
</feature>
<feature type="transmembrane region" description="Helical" evidence="8">
    <location>
        <begin position="21"/>
        <end position="41"/>
    </location>
</feature>
<dbReference type="GO" id="GO:0022857">
    <property type="term" value="F:transmembrane transporter activity"/>
    <property type="evidence" value="ECO:0007669"/>
    <property type="project" value="InterPro"/>
</dbReference>
<evidence type="ECO:0000313" key="10">
    <source>
        <dbReference type="Proteomes" id="UP000278542"/>
    </source>
</evidence>
<comment type="similarity">
    <text evidence="2">Belongs to the binding-protein-dependent transport system permease family. FecCD subfamily.</text>
</comment>
<evidence type="ECO:0000256" key="7">
    <source>
        <dbReference type="ARBA" id="ARBA00023136"/>
    </source>
</evidence>
<dbReference type="AlphaFoldDB" id="A0A495RK02"/>
<evidence type="ECO:0000256" key="1">
    <source>
        <dbReference type="ARBA" id="ARBA00004651"/>
    </source>
</evidence>
<protein>
    <submittedName>
        <fullName evidence="9">Iron complex transport system permease protein</fullName>
    </submittedName>
</protein>
<sequence length="327" mass="36807">MLSIKHSLRLKPVQLSPKQRIGILLLFALIIMAVFMTINLGHNLHYILVRRGYILFTMVIVAFAASIATVLFQSVTHNRILTPSLMGFEALFILIQTIIVFFYNETSSYWLFSIIKFMGESCLLVAFSVLLYRWLFASVNFNINLVLMIGIVLGTLFRSASTLLQRLLDPNEFSILQSRMFATFTKATPELIWFSAVIIFLFGFVLWRKRYVFDVLALGRAQAINLGIDYRRMVTTTLLLISILVAVSTALVGPLTFLGLMVANLAYLMAGSSQHRYLLPTAFLLAVIALVGGQLILEYGLNMAGSLSVVLEFIGGIFFIYLVLKRF</sequence>
<evidence type="ECO:0000256" key="2">
    <source>
        <dbReference type="ARBA" id="ARBA00007935"/>
    </source>
</evidence>
<accession>A0A495RK02</accession>